<name>A0A081S7G4_9ARCH</name>
<dbReference type="PANTHER" id="PTHR10629">
    <property type="entry name" value="CYTOSINE-SPECIFIC METHYLTRANSFERASE"/>
    <property type="match status" value="1"/>
</dbReference>
<dbReference type="GO" id="GO:0044027">
    <property type="term" value="P:negative regulation of gene expression via chromosomal CpG island methylation"/>
    <property type="evidence" value="ECO:0007669"/>
    <property type="project" value="TreeGrafter"/>
</dbReference>
<evidence type="ECO:0000256" key="4">
    <source>
        <dbReference type="ARBA" id="ARBA00022691"/>
    </source>
</evidence>
<keyword evidence="2 6" id="KW-0489">Methyltransferase</keyword>
<organism evidence="6 7">
    <name type="scientific">Marine Group I thaumarchaeote SCGC AAA799-E16</name>
    <dbReference type="NCBI Taxonomy" id="1502292"/>
    <lineage>
        <taxon>Archaea</taxon>
        <taxon>Nitrososphaerota</taxon>
        <taxon>Marine Group I</taxon>
    </lineage>
</organism>
<dbReference type="PROSITE" id="PS00095">
    <property type="entry name" value="C5_MTASE_2"/>
    <property type="match status" value="1"/>
</dbReference>
<dbReference type="InterPro" id="IPR031303">
    <property type="entry name" value="C5_meth_CS"/>
</dbReference>
<reference evidence="6 7" key="1">
    <citation type="submission" date="2014-06" db="EMBL/GenBank/DDBJ databases">
        <authorList>
            <person name="Ngugi D.K."/>
            <person name="Blom J."/>
            <person name="Alam I."/>
            <person name="Rashid M."/>
            <person name="Ba Alawi W."/>
            <person name="Zhang G."/>
            <person name="Hikmawan T."/>
            <person name="Guan Y."/>
            <person name="Antunes A."/>
            <person name="Siam R."/>
            <person name="Eldorry H."/>
            <person name="Bajic V."/>
            <person name="Stingl U."/>
        </authorList>
    </citation>
    <scope>NUCLEOTIDE SEQUENCE [LARGE SCALE GENOMIC DNA]</scope>
    <source>
        <strain evidence="6">SCGC AAA799-E16</strain>
    </source>
</reference>
<dbReference type="PRINTS" id="PR00105">
    <property type="entry name" value="C5METTRFRASE"/>
</dbReference>
<comment type="similarity">
    <text evidence="5">Belongs to the class I-like SAM-binding methyltransferase superfamily. C5-methyltransferase family.</text>
</comment>
<keyword evidence="4" id="KW-0949">S-adenosyl-L-methionine</keyword>
<dbReference type="Gene3D" id="3.90.120.10">
    <property type="entry name" value="DNA Methylase, subunit A, domain 2"/>
    <property type="match status" value="1"/>
</dbReference>
<evidence type="ECO:0000256" key="3">
    <source>
        <dbReference type="ARBA" id="ARBA00022679"/>
    </source>
</evidence>
<dbReference type="GO" id="GO:0032259">
    <property type="term" value="P:methylation"/>
    <property type="evidence" value="ECO:0007669"/>
    <property type="project" value="UniProtKB-KW"/>
</dbReference>
<evidence type="ECO:0000256" key="1">
    <source>
        <dbReference type="ARBA" id="ARBA00011975"/>
    </source>
</evidence>
<keyword evidence="7" id="KW-1185">Reference proteome</keyword>
<evidence type="ECO:0000313" key="7">
    <source>
        <dbReference type="Proteomes" id="UP000028027"/>
    </source>
</evidence>
<dbReference type="InterPro" id="IPR018117">
    <property type="entry name" value="C5_DNA_meth_AS"/>
</dbReference>
<evidence type="ECO:0000313" key="6">
    <source>
        <dbReference type="EMBL" id="KER06867.1"/>
    </source>
</evidence>
<dbReference type="GO" id="GO:0003886">
    <property type="term" value="F:DNA (cytosine-5-)-methyltransferase activity"/>
    <property type="evidence" value="ECO:0007669"/>
    <property type="project" value="UniProtKB-EC"/>
</dbReference>
<dbReference type="InterPro" id="IPR050390">
    <property type="entry name" value="C5-Methyltransferase"/>
</dbReference>
<dbReference type="PROSITE" id="PS51679">
    <property type="entry name" value="SAM_MT_C5"/>
    <property type="match status" value="1"/>
</dbReference>
<evidence type="ECO:0000256" key="5">
    <source>
        <dbReference type="RuleBase" id="RU000416"/>
    </source>
</evidence>
<comment type="caution">
    <text evidence="6">The sequence shown here is derived from an EMBL/GenBank/DDBJ whole genome shotgun (WGS) entry which is preliminary data.</text>
</comment>
<keyword evidence="3 6" id="KW-0808">Transferase</keyword>
<dbReference type="Pfam" id="PF00145">
    <property type="entry name" value="DNA_methylase"/>
    <property type="match status" value="1"/>
</dbReference>
<gene>
    <name evidence="6" type="ORF">AAA799E16_00383</name>
</gene>
<dbReference type="InterPro" id="IPR001525">
    <property type="entry name" value="C5_MeTfrase"/>
</dbReference>
<dbReference type="PANTHER" id="PTHR10629:SF52">
    <property type="entry name" value="DNA (CYTOSINE-5)-METHYLTRANSFERASE 1"/>
    <property type="match status" value="1"/>
</dbReference>
<dbReference type="PROSITE" id="PS00094">
    <property type="entry name" value="C5_MTASE_1"/>
    <property type="match status" value="1"/>
</dbReference>
<dbReference type="AlphaFoldDB" id="A0A081S7G4"/>
<dbReference type="Gene3D" id="3.40.50.150">
    <property type="entry name" value="Vaccinia Virus protein VP39"/>
    <property type="match status" value="1"/>
</dbReference>
<dbReference type="InterPro" id="IPR029063">
    <property type="entry name" value="SAM-dependent_MTases_sf"/>
</dbReference>
<dbReference type="PATRIC" id="fig|1502292.3.peg.323"/>
<evidence type="ECO:0000256" key="2">
    <source>
        <dbReference type="ARBA" id="ARBA00022603"/>
    </source>
</evidence>
<dbReference type="NCBIfam" id="TIGR00675">
    <property type="entry name" value="dcm"/>
    <property type="match status" value="1"/>
</dbReference>
<dbReference type="GO" id="GO:0003677">
    <property type="term" value="F:DNA binding"/>
    <property type="evidence" value="ECO:0007669"/>
    <property type="project" value="TreeGrafter"/>
</dbReference>
<dbReference type="SUPFAM" id="SSF53335">
    <property type="entry name" value="S-adenosyl-L-methionine-dependent methyltransferases"/>
    <property type="match status" value="1"/>
</dbReference>
<dbReference type="EC" id="2.1.1.37" evidence="1"/>
<protein>
    <recommendedName>
        <fullName evidence="1">DNA (cytosine-5-)-methyltransferase</fullName>
        <ecNumber evidence="1">2.1.1.37</ecNumber>
    </recommendedName>
</protein>
<accession>A0A081S7G4</accession>
<sequence>MRKLTFIELFGVPGGMSLGFKLAGMKPVGALDIYEPGIETYRKNFPDVREENVVCEDASSSNVVEKFQKITSLKKGDINIIIGGPPCQGFSTMGRIKMASLVKNGQRNGNSDARFINDKRNHLYKSFIRFVGKFKPKAIVMENVLGMVSYKNGSVVKQIKEDFEKIGYPNVDSKVLNALDYGVPQSRKRIFFVATKTNKPITWPKETHFGKIGRKQTSQKVKYQTTVWDAIGDLPILKLPEKNSKVRHSEKKYKRDPACEYQKMMRGENDTVENNVTRWHREKDIEVFRNMSPGSRWCELSNADRKKIGYSDDSFEDKWKRLPINSHSWTVTSHLHKDGYMYIHPRQNRTISVREAARLQSFPDSFVFYGSRSAQFKLIGNAVPPLLSMAVAKHVKKLIV</sequence>
<dbReference type="Proteomes" id="UP000028027">
    <property type="component" value="Unassembled WGS sequence"/>
</dbReference>
<proteinExistence type="inferred from homology"/>
<dbReference type="EMBL" id="JNVL01000004">
    <property type="protein sequence ID" value="KER06867.1"/>
    <property type="molecule type" value="Genomic_DNA"/>
</dbReference>